<proteinExistence type="inferred from homology"/>
<feature type="transmembrane region" description="Helical" evidence="6">
    <location>
        <begin position="199"/>
        <end position="218"/>
    </location>
</feature>
<name>A0ABP0I5E7_9DINO</name>
<dbReference type="PROSITE" id="PS00379">
    <property type="entry name" value="CDP_ALCOHOL_P_TRANSF"/>
    <property type="match status" value="1"/>
</dbReference>
<sequence>MNPTSKENDNEESSGSGFRYISDLGRKQLPQYKYTGSDNSLMYTYFCSPLADALVRLMPTWLAPNTITFLGLAFSIAGYILVHIYAPTFKEPCPSWLWLVLAACTFAYQTLDNIDGKQARRTNSSSALGLFIDHGADALNIILTSQNAMALLQLGQRETCWATLAIWTATSTPFFFATWEEHFTGSLYLGLFNGPTDGVLIVCASYVVTALSSPGFWSGQCVLGMSRAECMIFFYLVCVFFTVSANIYSVQQKLSSSRHLGAGLSLTIPFLLHLLFGYWMLGPLHPTETNTRLSLWFLGFCFLILVSALQLANVCGERYKPWRWTLTVLACLLADYILKRGSLWIATTLLLLIWLHFVIQVANEMADILRISIFTLTRNNEKRRAILPASGRR</sequence>
<feature type="transmembrane region" description="Helical" evidence="6">
    <location>
        <begin position="293"/>
        <end position="310"/>
    </location>
</feature>
<evidence type="ECO:0000256" key="2">
    <source>
        <dbReference type="ARBA" id="ARBA00010441"/>
    </source>
</evidence>
<feature type="transmembrane region" description="Helical" evidence="6">
    <location>
        <begin position="322"/>
        <end position="338"/>
    </location>
</feature>
<evidence type="ECO:0000256" key="4">
    <source>
        <dbReference type="ARBA" id="ARBA00023136"/>
    </source>
</evidence>
<feature type="transmembrane region" description="Helical" evidence="6">
    <location>
        <begin position="343"/>
        <end position="362"/>
    </location>
</feature>
<feature type="transmembrane region" description="Helical" evidence="6">
    <location>
        <begin position="66"/>
        <end position="89"/>
    </location>
</feature>
<keyword evidence="6" id="KW-1133">Transmembrane helix</keyword>
<evidence type="ECO:0000313" key="7">
    <source>
        <dbReference type="EMBL" id="CAK8997798.1"/>
    </source>
</evidence>
<feature type="transmembrane region" description="Helical" evidence="6">
    <location>
        <begin position="95"/>
        <end position="111"/>
    </location>
</feature>
<keyword evidence="6" id="KW-0812">Transmembrane</keyword>
<evidence type="ECO:0000256" key="6">
    <source>
        <dbReference type="SAM" id="Phobius"/>
    </source>
</evidence>
<keyword evidence="4 6" id="KW-0472">Membrane</keyword>
<keyword evidence="8" id="KW-1185">Reference proteome</keyword>
<dbReference type="InterPro" id="IPR048254">
    <property type="entry name" value="CDP_ALCOHOL_P_TRANSF_CS"/>
</dbReference>
<dbReference type="Pfam" id="PF01066">
    <property type="entry name" value="CDP-OH_P_transf"/>
    <property type="match status" value="1"/>
</dbReference>
<evidence type="ECO:0000313" key="8">
    <source>
        <dbReference type="Proteomes" id="UP001642484"/>
    </source>
</evidence>
<dbReference type="Proteomes" id="UP001642484">
    <property type="component" value="Unassembled WGS sequence"/>
</dbReference>
<feature type="transmembrane region" description="Helical" evidence="6">
    <location>
        <begin position="260"/>
        <end position="281"/>
    </location>
</feature>
<protein>
    <recommendedName>
        <fullName evidence="9">Ethanolaminephosphotransferase</fullName>
    </recommendedName>
</protein>
<evidence type="ECO:0000256" key="1">
    <source>
        <dbReference type="ARBA" id="ARBA00004370"/>
    </source>
</evidence>
<accession>A0ABP0I5E7</accession>
<dbReference type="InterPro" id="IPR000462">
    <property type="entry name" value="CDP-OH_P_trans"/>
</dbReference>
<comment type="caution">
    <text evidence="7">The sequence shown here is derived from an EMBL/GenBank/DDBJ whole genome shotgun (WGS) entry which is preliminary data.</text>
</comment>
<dbReference type="InterPro" id="IPR043130">
    <property type="entry name" value="CDP-OH_PTrfase_TM_dom"/>
</dbReference>
<reference evidence="7 8" key="1">
    <citation type="submission" date="2024-02" db="EMBL/GenBank/DDBJ databases">
        <authorList>
            <person name="Chen Y."/>
            <person name="Shah S."/>
            <person name="Dougan E. K."/>
            <person name="Thang M."/>
            <person name="Chan C."/>
        </authorList>
    </citation>
    <scope>NUCLEOTIDE SEQUENCE [LARGE SCALE GENOMIC DNA]</scope>
</reference>
<keyword evidence="3 5" id="KW-0808">Transferase</keyword>
<dbReference type="PIRSF" id="PIRSF015665">
    <property type="entry name" value="CHOPT"/>
    <property type="match status" value="1"/>
</dbReference>
<dbReference type="PANTHER" id="PTHR10414:SF37">
    <property type="entry name" value="BB IN A BOXCAR, ISOFORM C"/>
    <property type="match status" value="1"/>
</dbReference>
<comment type="similarity">
    <text evidence="2 5">Belongs to the CDP-alcohol phosphatidyltransferase class-I family.</text>
</comment>
<feature type="transmembrane region" description="Helical" evidence="6">
    <location>
        <begin position="230"/>
        <end position="248"/>
    </location>
</feature>
<organism evidence="7 8">
    <name type="scientific">Durusdinium trenchii</name>
    <dbReference type="NCBI Taxonomy" id="1381693"/>
    <lineage>
        <taxon>Eukaryota</taxon>
        <taxon>Sar</taxon>
        <taxon>Alveolata</taxon>
        <taxon>Dinophyceae</taxon>
        <taxon>Suessiales</taxon>
        <taxon>Symbiodiniaceae</taxon>
        <taxon>Durusdinium</taxon>
    </lineage>
</organism>
<dbReference type="InterPro" id="IPR014472">
    <property type="entry name" value="CHOPT"/>
</dbReference>
<dbReference type="EMBL" id="CAXAMN010002113">
    <property type="protein sequence ID" value="CAK8997798.1"/>
    <property type="molecule type" value="Genomic_DNA"/>
</dbReference>
<dbReference type="Gene3D" id="1.20.120.1760">
    <property type="match status" value="1"/>
</dbReference>
<gene>
    <name evidence="7" type="ORF">CCMP2556_LOCUS4996</name>
</gene>
<evidence type="ECO:0008006" key="9">
    <source>
        <dbReference type="Google" id="ProtNLM"/>
    </source>
</evidence>
<evidence type="ECO:0000256" key="3">
    <source>
        <dbReference type="ARBA" id="ARBA00022679"/>
    </source>
</evidence>
<comment type="subcellular location">
    <subcellularLocation>
        <location evidence="1">Membrane</location>
    </subcellularLocation>
</comment>
<evidence type="ECO:0000256" key="5">
    <source>
        <dbReference type="RuleBase" id="RU003750"/>
    </source>
</evidence>
<dbReference type="PANTHER" id="PTHR10414">
    <property type="entry name" value="ETHANOLAMINEPHOSPHOTRANSFERASE"/>
    <property type="match status" value="1"/>
</dbReference>